<dbReference type="Gene3D" id="3.40.50.720">
    <property type="entry name" value="NAD(P)-binding Rossmann-like Domain"/>
    <property type="match status" value="2"/>
</dbReference>
<feature type="domain" description="D-isomer specific 2-hydroxyacid dehydrogenase catalytic" evidence="4">
    <location>
        <begin position="5"/>
        <end position="319"/>
    </location>
</feature>
<evidence type="ECO:0000259" key="4">
    <source>
        <dbReference type="Pfam" id="PF00389"/>
    </source>
</evidence>
<dbReference type="RefSeq" id="WP_381536100.1">
    <property type="nucleotide sequence ID" value="NZ_JBHUGI010000008.1"/>
</dbReference>
<protein>
    <submittedName>
        <fullName evidence="6">2-hydroxyacid dehydrogenase</fullName>
        <ecNumber evidence="6">1.1.1.-</ecNumber>
    </submittedName>
</protein>
<dbReference type="PANTHER" id="PTHR10996">
    <property type="entry name" value="2-HYDROXYACID DEHYDROGENASE-RELATED"/>
    <property type="match status" value="1"/>
</dbReference>
<dbReference type="SUPFAM" id="SSF52283">
    <property type="entry name" value="Formate/glycerate dehydrogenase catalytic domain-like"/>
    <property type="match status" value="1"/>
</dbReference>
<dbReference type="EMBL" id="JBHUGI010000008">
    <property type="protein sequence ID" value="MFD1927443.1"/>
    <property type="molecule type" value="Genomic_DNA"/>
</dbReference>
<dbReference type="InterPro" id="IPR036291">
    <property type="entry name" value="NAD(P)-bd_dom_sf"/>
</dbReference>
<dbReference type="Pfam" id="PF02826">
    <property type="entry name" value="2-Hacid_dh_C"/>
    <property type="match status" value="1"/>
</dbReference>
<evidence type="ECO:0000259" key="5">
    <source>
        <dbReference type="Pfam" id="PF02826"/>
    </source>
</evidence>
<dbReference type="EC" id="1.1.1.-" evidence="6"/>
<dbReference type="PROSITE" id="PS00065">
    <property type="entry name" value="D_2_HYDROXYACID_DH_1"/>
    <property type="match status" value="1"/>
</dbReference>
<evidence type="ECO:0000256" key="3">
    <source>
        <dbReference type="RuleBase" id="RU003719"/>
    </source>
</evidence>
<evidence type="ECO:0000313" key="6">
    <source>
        <dbReference type="EMBL" id="MFD1927443.1"/>
    </source>
</evidence>
<comment type="similarity">
    <text evidence="1 3">Belongs to the D-isomer specific 2-hydroxyacid dehydrogenase family.</text>
</comment>
<dbReference type="GO" id="GO:0016491">
    <property type="term" value="F:oxidoreductase activity"/>
    <property type="evidence" value="ECO:0007669"/>
    <property type="project" value="UniProtKB-KW"/>
</dbReference>
<gene>
    <name evidence="6" type="ORF">ACFSFY_05110</name>
</gene>
<proteinExistence type="inferred from homology"/>
<dbReference type="InterPro" id="IPR029753">
    <property type="entry name" value="D-isomer_DH_CS"/>
</dbReference>
<dbReference type="PROSITE" id="PS00671">
    <property type="entry name" value="D_2_HYDROXYACID_DH_3"/>
    <property type="match status" value="1"/>
</dbReference>
<dbReference type="InterPro" id="IPR006140">
    <property type="entry name" value="D-isomer_DH_NAD-bd"/>
</dbReference>
<keyword evidence="2 3" id="KW-0560">Oxidoreductase</keyword>
<evidence type="ECO:0000313" key="7">
    <source>
        <dbReference type="Proteomes" id="UP001597218"/>
    </source>
</evidence>
<reference evidence="7" key="1">
    <citation type="journal article" date="2019" name="Int. J. Syst. Evol. Microbiol.">
        <title>The Global Catalogue of Microorganisms (GCM) 10K type strain sequencing project: providing services to taxonomists for standard genome sequencing and annotation.</title>
        <authorList>
            <consortium name="The Broad Institute Genomics Platform"/>
            <consortium name="The Broad Institute Genome Sequencing Center for Infectious Disease"/>
            <person name="Wu L."/>
            <person name="Ma J."/>
        </authorList>
    </citation>
    <scope>NUCLEOTIDE SEQUENCE [LARGE SCALE GENOMIC DNA]</scope>
    <source>
        <strain evidence="7">CGMCC 4.7177</strain>
    </source>
</reference>
<dbReference type="Pfam" id="PF00389">
    <property type="entry name" value="2-Hacid_dh"/>
    <property type="match status" value="1"/>
</dbReference>
<feature type="domain" description="D-isomer specific 2-hydroxyacid dehydrogenase NAD-binding" evidence="5">
    <location>
        <begin position="110"/>
        <end position="288"/>
    </location>
</feature>
<dbReference type="Proteomes" id="UP001597218">
    <property type="component" value="Unassembled WGS sequence"/>
</dbReference>
<dbReference type="InterPro" id="IPR006139">
    <property type="entry name" value="D-isomer_2_OHA_DH_cat_dom"/>
</dbReference>
<keyword evidence="7" id="KW-1185">Reference proteome</keyword>
<comment type="caution">
    <text evidence="6">The sequence shown here is derived from an EMBL/GenBank/DDBJ whole genome shotgun (WGS) entry which is preliminary data.</text>
</comment>
<name>A0ABW4SD84_9BACL</name>
<dbReference type="SUPFAM" id="SSF51735">
    <property type="entry name" value="NAD(P)-binding Rossmann-fold domains"/>
    <property type="match status" value="1"/>
</dbReference>
<dbReference type="InterPro" id="IPR029752">
    <property type="entry name" value="D-isomer_DH_CS1"/>
</dbReference>
<sequence length="320" mass="35384">MKPVVFITRKLPDEVVVPLQEKFTVRMWKSESESVPRDVLLKEVADADALWSVIADQIDKEVFDAAKKLKVVSNLAVGFNNIDTEAAQSKGVIVTNTPGVLTNTTADLTFALLLATARKLIEAESELRKGNWKSWTPMDYTGMDVGGATIGIIGMGRIGEAVARRAMGFDMKVLYHNRSRKLEAEKAYGFEYKELDDLLIQSDFVVILAPFTPETKGLIGQRELELMKETSVLINVARGGIVDEEALYFALKNNQIWAAGLDVFEVEPVDPNHPLLTLPNVTVLPHIGSASIDTRIGMMNLNAYAIIDVLEGREPENRLV</sequence>
<evidence type="ECO:0000256" key="2">
    <source>
        <dbReference type="ARBA" id="ARBA00023002"/>
    </source>
</evidence>
<organism evidence="6 7">
    <name type="scientific">Sporosarcina siberiensis</name>
    <dbReference type="NCBI Taxonomy" id="1365606"/>
    <lineage>
        <taxon>Bacteria</taxon>
        <taxon>Bacillati</taxon>
        <taxon>Bacillota</taxon>
        <taxon>Bacilli</taxon>
        <taxon>Bacillales</taxon>
        <taxon>Caryophanaceae</taxon>
        <taxon>Sporosarcina</taxon>
    </lineage>
</organism>
<accession>A0ABW4SD84</accession>
<dbReference type="PANTHER" id="PTHR10996:SF283">
    <property type="entry name" value="GLYOXYLATE_HYDROXYPYRUVATE REDUCTASE B"/>
    <property type="match status" value="1"/>
</dbReference>
<evidence type="ECO:0000256" key="1">
    <source>
        <dbReference type="ARBA" id="ARBA00005854"/>
    </source>
</evidence>
<dbReference type="CDD" id="cd05301">
    <property type="entry name" value="GDH"/>
    <property type="match status" value="1"/>
</dbReference>
<dbReference type="InterPro" id="IPR050223">
    <property type="entry name" value="D-isomer_2-hydroxyacid_DH"/>
</dbReference>